<evidence type="ECO:0000313" key="4">
    <source>
        <dbReference type="EMBL" id="RDL32063.1"/>
    </source>
</evidence>
<dbReference type="EMBL" id="NPIC01000011">
    <property type="protein sequence ID" value="RDL32063.1"/>
    <property type="molecule type" value="Genomic_DNA"/>
</dbReference>
<keyword evidence="2" id="KW-1133">Transmembrane helix</keyword>
<feature type="transmembrane region" description="Helical" evidence="2">
    <location>
        <begin position="94"/>
        <end position="115"/>
    </location>
</feature>
<protein>
    <recommendedName>
        <fullName evidence="3">Rhodopsin domain-containing protein</fullName>
    </recommendedName>
</protein>
<feature type="transmembrane region" description="Helical" evidence="2">
    <location>
        <begin position="15"/>
        <end position="37"/>
    </location>
</feature>
<dbReference type="Proteomes" id="UP000254866">
    <property type="component" value="Unassembled WGS sequence"/>
</dbReference>
<feature type="transmembrane region" description="Helical" evidence="2">
    <location>
        <begin position="49"/>
        <end position="74"/>
    </location>
</feature>
<feature type="region of interest" description="Disordered" evidence="1">
    <location>
        <begin position="301"/>
        <end position="330"/>
    </location>
</feature>
<dbReference type="InterPro" id="IPR049326">
    <property type="entry name" value="Rhodopsin_dom_fungi"/>
</dbReference>
<organism evidence="4 5">
    <name type="scientific">Venustampulla echinocandica</name>
    <dbReference type="NCBI Taxonomy" id="2656787"/>
    <lineage>
        <taxon>Eukaryota</taxon>
        <taxon>Fungi</taxon>
        <taxon>Dikarya</taxon>
        <taxon>Ascomycota</taxon>
        <taxon>Pezizomycotina</taxon>
        <taxon>Leotiomycetes</taxon>
        <taxon>Helotiales</taxon>
        <taxon>Pleuroascaceae</taxon>
        <taxon>Venustampulla</taxon>
    </lineage>
</organism>
<dbReference type="AlphaFoldDB" id="A0A370TCS8"/>
<feature type="transmembrane region" description="Helical" evidence="2">
    <location>
        <begin position="203"/>
        <end position="227"/>
    </location>
</feature>
<keyword evidence="2" id="KW-0472">Membrane</keyword>
<dbReference type="OrthoDB" id="3918601at2759"/>
<evidence type="ECO:0000313" key="5">
    <source>
        <dbReference type="Proteomes" id="UP000254866"/>
    </source>
</evidence>
<dbReference type="Pfam" id="PF20684">
    <property type="entry name" value="Fung_rhodopsin"/>
    <property type="match status" value="1"/>
</dbReference>
<feature type="transmembrane region" description="Helical" evidence="2">
    <location>
        <begin position="168"/>
        <end position="191"/>
    </location>
</feature>
<dbReference type="STRING" id="2656787.A0A370TCS8"/>
<keyword evidence="5" id="KW-1185">Reference proteome</keyword>
<dbReference type="GeneID" id="43602314"/>
<accession>A0A370TCS8</accession>
<reference evidence="4 5" key="1">
    <citation type="journal article" date="2018" name="IMA Fungus">
        <title>IMA Genome-F 9: Draft genome sequence of Annulohypoxylon stygium, Aspergillus mulundensis, Berkeleyomyces basicola (syn. Thielaviopsis basicola), Ceratocystis smalleyi, two Cercospora beticola strains, Coleophoma cylindrospora, Fusarium fracticaudum, Phialophora cf. hyalina, and Morchella septimelata.</title>
        <authorList>
            <person name="Wingfield B.D."/>
            <person name="Bills G.F."/>
            <person name="Dong Y."/>
            <person name="Huang W."/>
            <person name="Nel W.J."/>
            <person name="Swalarsk-Parry B.S."/>
            <person name="Vaghefi N."/>
            <person name="Wilken P.M."/>
            <person name="An Z."/>
            <person name="de Beer Z.W."/>
            <person name="De Vos L."/>
            <person name="Chen L."/>
            <person name="Duong T.A."/>
            <person name="Gao Y."/>
            <person name="Hammerbacher A."/>
            <person name="Kikkert J.R."/>
            <person name="Li Y."/>
            <person name="Li H."/>
            <person name="Li K."/>
            <person name="Li Q."/>
            <person name="Liu X."/>
            <person name="Ma X."/>
            <person name="Naidoo K."/>
            <person name="Pethybridge S.J."/>
            <person name="Sun J."/>
            <person name="Steenkamp E.T."/>
            <person name="van der Nest M.A."/>
            <person name="van Wyk S."/>
            <person name="Wingfield M.J."/>
            <person name="Xiong C."/>
            <person name="Yue Q."/>
            <person name="Zhang X."/>
        </authorList>
    </citation>
    <scope>NUCLEOTIDE SEQUENCE [LARGE SCALE GENOMIC DNA]</scope>
    <source>
        <strain evidence="4 5">BP 5553</strain>
    </source>
</reference>
<sequence length="377" mass="41915">MRDQVQITENNLSPAIQICTVIFIIPTVLAVGGRIFTKLAFVRKLDWDDYMVFVAFIFSLGQAATVFLCCANGLGQPWTTLSDSQKITFQKSSYASGLLLIWTLVLTKLSIISFIQNLTPNTLEITVGHCMGVFLVFWGLASEFAAAFQCSVPNVWKQEGNKCFSIILFWECFFILNIFTDLVLIIWPAIVIGKVRTGWHRRIIIIICFACRFFVIGASIAQVIFLHRARGSHDLTFSSWQLAICTQLMQCLSIGTACIPYLRPFLDSLESGLLRSDDLRRRGMVGAYGYGGTPSMFSSGKKTINTSKTSKTSKNSHSHINPSTDEIPLTPRVKWGAGSSTKIQANPHHAWDNETISSRAEITLSTTWSVKDTRGSG</sequence>
<proteinExistence type="predicted"/>
<gene>
    <name evidence="4" type="ORF">BP5553_09465</name>
</gene>
<dbReference type="PANTHER" id="PTHR38794">
    <property type="entry name" value="INTEGRAL MEMBRANE PROTEIN"/>
    <property type="match status" value="1"/>
</dbReference>
<feature type="transmembrane region" description="Helical" evidence="2">
    <location>
        <begin position="127"/>
        <end position="148"/>
    </location>
</feature>
<feature type="compositionally biased region" description="Low complexity" evidence="1">
    <location>
        <begin position="301"/>
        <end position="320"/>
    </location>
</feature>
<dbReference type="RefSeq" id="XP_031865995.1">
    <property type="nucleotide sequence ID" value="XM_032018088.1"/>
</dbReference>
<name>A0A370TCS8_9HELO</name>
<keyword evidence="2" id="KW-0812">Transmembrane</keyword>
<evidence type="ECO:0000256" key="1">
    <source>
        <dbReference type="SAM" id="MobiDB-lite"/>
    </source>
</evidence>
<evidence type="ECO:0000259" key="3">
    <source>
        <dbReference type="Pfam" id="PF20684"/>
    </source>
</evidence>
<evidence type="ECO:0000256" key="2">
    <source>
        <dbReference type="SAM" id="Phobius"/>
    </source>
</evidence>
<feature type="domain" description="Rhodopsin" evidence="3">
    <location>
        <begin position="34"/>
        <end position="266"/>
    </location>
</feature>
<comment type="caution">
    <text evidence="4">The sequence shown here is derived from an EMBL/GenBank/DDBJ whole genome shotgun (WGS) entry which is preliminary data.</text>
</comment>
<dbReference type="PANTHER" id="PTHR38794:SF1">
    <property type="entry name" value="INTEGRAL MEMBRANE PROTEIN"/>
    <property type="match status" value="1"/>
</dbReference>